<accession>A0A5P1FAK2</accession>
<dbReference type="EMBL" id="CM007384">
    <property type="protein sequence ID" value="ONK73671.1"/>
    <property type="molecule type" value="Genomic_DNA"/>
</dbReference>
<sequence length="91" mass="9648">MIGAQQTTTAGAIWGSNSLLSRQTKNHEVEFGAIAGTTSLDAQDMGLVKPMEELVPSSSSSAVINSNISIGNSTSMIRPQLQLYRNSTSMM</sequence>
<evidence type="ECO:0000313" key="1">
    <source>
        <dbReference type="EMBL" id="ONK73671.1"/>
    </source>
</evidence>
<dbReference type="Proteomes" id="UP000243459">
    <property type="component" value="Chromosome 4"/>
</dbReference>
<name>A0A5P1FAK2_ASPOF</name>
<gene>
    <name evidence="1" type="ORF">A4U43_C04F34060</name>
</gene>
<keyword evidence="2" id="KW-1185">Reference proteome</keyword>
<protein>
    <submittedName>
        <fullName evidence="1">Uncharacterized protein</fullName>
    </submittedName>
</protein>
<dbReference type="AlphaFoldDB" id="A0A5P1FAK2"/>
<evidence type="ECO:0000313" key="2">
    <source>
        <dbReference type="Proteomes" id="UP000243459"/>
    </source>
</evidence>
<dbReference type="Gramene" id="ONK73671">
    <property type="protein sequence ID" value="ONK73671"/>
    <property type="gene ID" value="A4U43_C04F34060"/>
</dbReference>
<reference evidence="2" key="1">
    <citation type="journal article" date="2017" name="Nat. Commun.">
        <title>The asparagus genome sheds light on the origin and evolution of a young Y chromosome.</title>
        <authorList>
            <person name="Harkess A."/>
            <person name="Zhou J."/>
            <person name="Xu C."/>
            <person name="Bowers J.E."/>
            <person name="Van der Hulst R."/>
            <person name="Ayyampalayam S."/>
            <person name="Mercati F."/>
            <person name="Riccardi P."/>
            <person name="McKain M.R."/>
            <person name="Kakrana A."/>
            <person name="Tang H."/>
            <person name="Ray J."/>
            <person name="Groenendijk J."/>
            <person name="Arikit S."/>
            <person name="Mathioni S.M."/>
            <person name="Nakano M."/>
            <person name="Shan H."/>
            <person name="Telgmann-Rauber A."/>
            <person name="Kanno A."/>
            <person name="Yue Z."/>
            <person name="Chen H."/>
            <person name="Li W."/>
            <person name="Chen Y."/>
            <person name="Xu X."/>
            <person name="Zhang Y."/>
            <person name="Luo S."/>
            <person name="Chen H."/>
            <person name="Gao J."/>
            <person name="Mao Z."/>
            <person name="Pires J.C."/>
            <person name="Luo M."/>
            <person name="Kudrna D."/>
            <person name="Wing R.A."/>
            <person name="Meyers B.C."/>
            <person name="Yi K."/>
            <person name="Kong H."/>
            <person name="Lavrijsen P."/>
            <person name="Sunseri F."/>
            <person name="Falavigna A."/>
            <person name="Ye Y."/>
            <person name="Leebens-Mack J.H."/>
            <person name="Chen G."/>
        </authorList>
    </citation>
    <scope>NUCLEOTIDE SEQUENCE [LARGE SCALE GENOMIC DNA]</scope>
    <source>
        <strain evidence="2">cv. DH0086</strain>
    </source>
</reference>
<organism evidence="1 2">
    <name type="scientific">Asparagus officinalis</name>
    <name type="common">Garden asparagus</name>
    <dbReference type="NCBI Taxonomy" id="4686"/>
    <lineage>
        <taxon>Eukaryota</taxon>
        <taxon>Viridiplantae</taxon>
        <taxon>Streptophyta</taxon>
        <taxon>Embryophyta</taxon>
        <taxon>Tracheophyta</taxon>
        <taxon>Spermatophyta</taxon>
        <taxon>Magnoliopsida</taxon>
        <taxon>Liliopsida</taxon>
        <taxon>Asparagales</taxon>
        <taxon>Asparagaceae</taxon>
        <taxon>Asparagoideae</taxon>
        <taxon>Asparagus</taxon>
    </lineage>
</organism>
<proteinExistence type="predicted"/>